<dbReference type="EMBL" id="CP092365">
    <property type="protein sequence ID" value="ULN54223.1"/>
    <property type="molecule type" value="Genomic_DNA"/>
</dbReference>
<feature type="domain" description="Lipid/polyisoprenoid-binding YceI-like" evidence="2">
    <location>
        <begin position="5"/>
        <end position="180"/>
    </location>
</feature>
<dbReference type="RefSeq" id="WP_240172422.1">
    <property type="nucleotide sequence ID" value="NZ_CP092365.1"/>
</dbReference>
<proteinExistence type="inferred from homology"/>
<evidence type="ECO:0000313" key="4">
    <source>
        <dbReference type="Proteomes" id="UP001055200"/>
    </source>
</evidence>
<dbReference type="Pfam" id="PF04264">
    <property type="entry name" value="YceI"/>
    <property type="match status" value="1"/>
</dbReference>
<dbReference type="SMART" id="SM00867">
    <property type="entry name" value="YceI"/>
    <property type="match status" value="1"/>
</dbReference>
<dbReference type="InterPro" id="IPR007372">
    <property type="entry name" value="Lipid/polyisoprenoid-bd_YceI"/>
</dbReference>
<comment type="similarity">
    <text evidence="1">Belongs to the UPF0312 family.</text>
</comment>
<name>A0ABY3U9S9_9MYCO</name>
<evidence type="ECO:0000259" key="2">
    <source>
        <dbReference type="SMART" id="SM00867"/>
    </source>
</evidence>
<keyword evidence="4" id="KW-1185">Reference proteome</keyword>
<evidence type="ECO:0000256" key="1">
    <source>
        <dbReference type="ARBA" id="ARBA00008812"/>
    </source>
</evidence>
<organism evidence="3 4">
    <name type="scientific">Mycolicibacillus parakoreensis</name>
    <dbReference type="NCBI Taxonomy" id="1069221"/>
    <lineage>
        <taxon>Bacteria</taxon>
        <taxon>Bacillati</taxon>
        <taxon>Actinomycetota</taxon>
        <taxon>Actinomycetes</taxon>
        <taxon>Mycobacteriales</taxon>
        <taxon>Mycobacteriaceae</taxon>
        <taxon>Mycolicibacillus</taxon>
    </lineage>
</organism>
<dbReference type="Proteomes" id="UP001055200">
    <property type="component" value="Chromosome"/>
</dbReference>
<reference evidence="3" key="1">
    <citation type="submission" date="2022-08" db="EMBL/GenBank/DDBJ databases">
        <title>Complete genome sequence of 14 non-tuberculosis mycobacteria type-strains.</title>
        <authorList>
            <person name="Igarashi Y."/>
            <person name="Osugi A."/>
            <person name="Mitarai S."/>
        </authorList>
    </citation>
    <scope>NUCLEOTIDE SEQUENCE</scope>
    <source>
        <strain evidence="3">DSM 45575</strain>
    </source>
</reference>
<dbReference type="SUPFAM" id="SSF101874">
    <property type="entry name" value="YceI-like"/>
    <property type="match status" value="1"/>
</dbReference>
<accession>A0ABY3U9S9</accession>
<protein>
    <submittedName>
        <fullName evidence="3">YceI family protein</fullName>
    </submittedName>
</protein>
<sequence>MADPVWTFEGTDGELLVHTDVTGSAAWLGHRLTLAMPDWQASLHWRGGEPAAIRVQVAVASLQVRRGAGGLGPLVGPQKTLLRARALAALRAGEFPEIAYTADRITAQTDGYRLDGTLSLGGRSRRHPIDVAAGDLGDFWAMTARTSISQTAFGMRPPVTLMGLVKVADTVTVSFGATRLKDIPETPGG</sequence>
<evidence type="ECO:0000313" key="3">
    <source>
        <dbReference type="EMBL" id="ULN54223.1"/>
    </source>
</evidence>
<dbReference type="Gene3D" id="2.40.128.110">
    <property type="entry name" value="Lipid/polyisoprenoid-binding, YceI-like"/>
    <property type="match status" value="1"/>
</dbReference>
<gene>
    <name evidence="3" type="ORF">MIU77_08180</name>
</gene>
<dbReference type="InterPro" id="IPR036761">
    <property type="entry name" value="TTHA0802/YceI-like_sf"/>
</dbReference>